<dbReference type="AlphaFoldDB" id="A0A8T0I893"/>
<dbReference type="EMBL" id="CM026424">
    <property type="protein sequence ID" value="KAG0579900.1"/>
    <property type="molecule type" value="Genomic_DNA"/>
</dbReference>
<organism evidence="1 2">
    <name type="scientific">Ceratodon purpureus</name>
    <name type="common">Fire moss</name>
    <name type="synonym">Dicranum purpureum</name>
    <dbReference type="NCBI Taxonomy" id="3225"/>
    <lineage>
        <taxon>Eukaryota</taxon>
        <taxon>Viridiplantae</taxon>
        <taxon>Streptophyta</taxon>
        <taxon>Embryophyta</taxon>
        <taxon>Bryophyta</taxon>
        <taxon>Bryophytina</taxon>
        <taxon>Bryopsida</taxon>
        <taxon>Dicranidae</taxon>
        <taxon>Pseudoditrichales</taxon>
        <taxon>Ditrichaceae</taxon>
        <taxon>Ceratodon</taxon>
    </lineage>
</organism>
<proteinExistence type="predicted"/>
<keyword evidence="2" id="KW-1185">Reference proteome</keyword>
<name>A0A8T0I893_CERPU</name>
<reference evidence="1" key="1">
    <citation type="submission" date="2020-06" db="EMBL/GenBank/DDBJ databases">
        <title>WGS assembly of Ceratodon purpureus strain R40.</title>
        <authorList>
            <person name="Carey S.B."/>
            <person name="Jenkins J."/>
            <person name="Shu S."/>
            <person name="Lovell J.T."/>
            <person name="Sreedasyam A."/>
            <person name="Maumus F."/>
            <person name="Tiley G.P."/>
            <person name="Fernandez-Pozo N."/>
            <person name="Barry K."/>
            <person name="Chen C."/>
            <person name="Wang M."/>
            <person name="Lipzen A."/>
            <person name="Daum C."/>
            <person name="Saski C.A."/>
            <person name="Payton A.C."/>
            <person name="Mcbreen J.C."/>
            <person name="Conrad R.E."/>
            <person name="Kollar L.M."/>
            <person name="Olsson S."/>
            <person name="Huttunen S."/>
            <person name="Landis J.B."/>
            <person name="Wickett N.J."/>
            <person name="Johnson M.G."/>
            <person name="Rensing S.A."/>
            <person name="Grimwood J."/>
            <person name="Schmutz J."/>
            <person name="Mcdaniel S.F."/>
        </authorList>
    </citation>
    <scope>NUCLEOTIDE SEQUENCE</scope>
    <source>
        <strain evidence="1">R40</strain>
    </source>
</reference>
<evidence type="ECO:0000313" key="2">
    <source>
        <dbReference type="Proteomes" id="UP000822688"/>
    </source>
</evidence>
<dbReference type="Proteomes" id="UP000822688">
    <property type="component" value="Chromosome 4"/>
</dbReference>
<accession>A0A8T0I893</accession>
<gene>
    <name evidence="1" type="ORF">KC19_4G132900</name>
</gene>
<comment type="caution">
    <text evidence="1">The sequence shown here is derived from an EMBL/GenBank/DDBJ whole genome shotgun (WGS) entry which is preliminary data.</text>
</comment>
<sequence>MGYTTTFRGCFTITPPLEGAPKALLKGLCNTRRMAREMDPIYGIEGEYYVGDEEAQEGRLLDYSWDRPPRTQPGYWCDWMLSDDGAKLQWSGAEKFYCYTEWLRYIITRVFPQGTVLNGEVRYEGEELGDEGVIQITDNRIRVVVDGEQPELRMANTEIICLQFASAAPHIVQSLRHYHKHHDMILGLPLKVDYYISYIMDLADKLDGTLPLREWIIGRNGDVTSAVYFSVLLNPELSDQDVTSTLSAYNKFCGIEEPRRLPEASMVRKFCKTLPGLIPTRHRCPWRGSFADYPNSWYTLSRSKSYLEELIKISGGVC</sequence>
<protein>
    <submittedName>
        <fullName evidence="1">Uncharacterized protein</fullName>
    </submittedName>
</protein>
<evidence type="ECO:0000313" key="1">
    <source>
        <dbReference type="EMBL" id="KAG0579900.1"/>
    </source>
</evidence>